<name>A0A9D4AEH2_9ROSI</name>
<sequence>MHGVFSNPKYRLMNEDVIACDVINPDLIDTEFESIGGLEAIKQALYELVILSF</sequence>
<accession>A0A9D4AEH2</accession>
<gene>
    <name evidence="1" type="ORF">J1N35_008470</name>
</gene>
<organism evidence="1 2">
    <name type="scientific">Gossypium stocksii</name>
    <dbReference type="NCBI Taxonomy" id="47602"/>
    <lineage>
        <taxon>Eukaryota</taxon>
        <taxon>Viridiplantae</taxon>
        <taxon>Streptophyta</taxon>
        <taxon>Embryophyta</taxon>
        <taxon>Tracheophyta</taxon>
        <taxon>Spermatophyta</taxon>
        <taxon>Magnoliopsida</taxon>
        <taxon>eudicotyledons</taxon>
        <taxon>Gunneridae</taxon>
        <taxon>Pentapetalae</taxon>
        <taxon>rosids</taxon>
        <taxon>malvids</taxon>
        <taxon>Malvales</taxon>
        <taxon>Malvaceae</taxon>
        <taxon>Malvoideae</taxon>
        <taxon>Gossypium</taxon>
    </lineage>
</organism>
<dbReference type="EMBL" id="JAIQCV010000003">
    <property type="protein sequence ID" value="KAH1115092.1"/>
    <property type="molecule type" value="Genomic_DNA"/>
</dbReference>
<proteinExistence type="predicted"/>
<dbReference type="AlphaFoldDB" id="A0A9D4AEH2"/>
<keyword evidence="2" id="KW-1185">Reference proteome</keyword>
<protein>
    <submittedName>
        <fullName evidence="1">Uncharacterized protein</fullName>
    </submittedName>
</protein>
<evidence type="ECO:0000313" key="1">
    <source>
        <dbReference type="EMBL" id="KAH1115092.1"/>
    </source>
</evidence>
<dbReference type="Proteomes" id="UP000828251">
    <property type="component" value="Unassembled WGS sequence"/>
</dbReference>
<reference evidence="1 2" key="1">
    <citation type="journal article" date="2021" name="Plant Biotechnol. J.">
        <title>Multi-omics assisted identification of the key and species-specific regulatory components of drought-tolerant mechanisms in Gossypium stocksii.</title>
        <authorList>
            <person name="Yu D."/>
            <person name="Ke L."/>
            <person name="Zhang D."/>
            <person name="Wu Y."/>
            <person name="Sun Y."/>
            <person name="Mei J."/>
            <person name="Sun J."/>
            <person name="Sun Y."/>
        </authorList>
    </citation>
    <scope>NUCLEOTIDE SEQUENCE [LARGE SCALE GENOMIC DNA]</scope>
    <source>
        <strain evidence="2">cv. E1</strain>
        <tissue evidence="1">Leaf</tissue>
    </source>
</reference>
<comment type="caution">
    <text evidence="1">The sequence shown here is derived from an EMBL/GenBank/DDBJ whole genome shotgun (WGS) entry which is preliminary data.</text>
</comment>
<dbReference type="OrthoDB" id="10573228at2759"/>
<evidence type="ECO:0000313" key="2">
    <source>
        <dbReference type="Proteomes" id="UP000828251"/>
    </source>
</evidence>